<feature type="compositionally biased region" description="Acidic residues" evidence="1">
    <location>
        <begin position="960"/>
        <end position="974"/>
    </location>
</feature>
<feature type="region of interest" description="Disordered" evidence="1">
    <location>
        <begin position="498"/>
        <end position="518"/>
    </location>
</feature>
<comment type="caution">
    <text evidence="2">The sequence shown here is derived from an EMBL/GenBank/DDBJ whole genome shotgun (WGS) entry which is preliminary data.</text>
</comment>
<feature type="compositionally biased region" description="Basic residues" evidence="1">
    <location>
        <begin position="227"/>
        <end position="240"/>
    </location>
</feature>
<dbReference type="OrthoDB" id="2507709at2759"/>
<dbReference type="Proteomes" id="UP000235388">
    <property type="component" value="Unassembled WGS sequence"/>
</dbReference>
<accession>A0A2N5RW46</accession>
<feature type="compositionally biased region" description="Polar residues" evidence="1">
    <location>
        <begin position="249"/>
        <end position="278"/>
    </location>
</feature>
<feature type="region of interest" description="Disordered" evidence="1">
    <location>
        <begin position="385"/>
        <end position="433"/>
    </location>
</feature>
<evidence type="ECO:0000256" key="1">
    <source>
        <dbReference type="SAM" id="MobiDB-lite"/>
    </source>
</evidence>
<sequence>MFNPYEYGHQQNPSNPYEYGHQQTPYVQQPPANHHSRPSAFIPGSPEGSRPEIRPNDHNAMNHPNAPYGNHCSQLHGVADNRNSLASSTHTRHQLILQHDQIYHDPLPTQQHSPSLHSINHALQSSHNAGLNHQSNYSTPHGAPVNSVYLGTPTGHCSISTSPNQYAPTASTHALPHHSPQRPVQMKSIPNTALFRQVIVAKPLPNLAVELKGAMEPQETPVATKKPTAKKKPAAKKKPLKPLMLPNQPRINNQRLKPRNPNNTLAKERQAVSSTSRNEGGGKSGTSKKKKPPKQPVLIPQQPTLTSTAPLLDIEVDLRGLNEILSPPNRSLTLDPKNFPWIEEEDQPCIEEDNQYITANHANKTTDHGRNQIEEALLGDTELNQSIPTDEEEGPVLPRNVDTSVPADDTQEENASKSAHQGNTKPPKRRKLSPHLIARLDSMELEELRERARHNGFYSRLVAKDKVELDDVSKLSWTSTAGINRSNTAARAVLEQPCSTGGRTDTVRPKREPTGRTDLSDRSRLVLCNRSQELIGQACPTRRQMLRSDSACPTTGRTRLFEHRSNCRVRPVNAGSEGNQSRVSTMYNNFCQYDEGAKKIKADKSVTVQQRSSKCGVLWRSLDKQTQAKFKDAEFLSTLPNPFLDNTEDPIMESGLADNHATESAPVYGRKALASRTQKGRKVARPSSFDAVCWGSKIKTDLTHLANSHLVMDMFPNDANPTNDFLDFVKGHIALSNVLGREAPLPTKTRKTIKDTVAPCPHYKGSLEKNIDAVREQLGYAIYKASGGAWLNGWPGANTLKQMEKLKLAIRIKPNNKQLHVKDVCKRPSDLGIGQSNQILTALANGWIELVSTNPENVEHSGDTSVQGTIGASHVVVAGPVPPGESVPEKGKKKANPKKAKSKKAKPISTKTKKTDRSTRTHPTTKSGQKPTKRQHRKNVNDEDKMTSSSDTSDSGESWEQSESEDSSSEEDQSANDSDGNSAKDHVPVAKPNKKRQRILAPKLKRRKEDKSSKEHEPVGSDDNDTEADCPVNGNGEGSSRPSKRQCTTATDSSRQSQ</sequence>
<feature type="region of interest" description="Disordered" evidence="1">
    <location>
        <begin position="218"/>
        <end position="306"/>
    </location>
</feature>
<gene>
    <name evidence="2" type="ORF">PCANC_27260</name>
</gene>
<evidence type="ECO:0000313" key="2">
    <source>
        <dbReference type="EMBL" id="PLW05214.1"/>
    </source>
</evidence>
<name>A0A2N5RW46_9BASI</name>
<organism evidence="2 3">
    <name type="scientific">Puccinia coronata f. sp. avenae</name>
    <dbReference type="NCBI Taxonomy" id="200324"/>
    <lineage>
        <taxon>Eukaryota</taxon>
        <taxon>Fungi</taxon>
        <taxon>Dikarya</taxon>
        <taxon>Basidiomycota</taxon>
        <taxon>Pucciniomycotina</taxon>
        <taxon>Pucciniomycetes</taxon>
        <taxon>Pucciniales</taxon>
        <taxon>Pucciniaceae</taxon>
        <taxon>Puccinia</taxon>
    </lineage>
</organism>
<dbReference type="AlphaFoldDB" id="A0A2N5RW46"/>
<feature type="compositionally biased region" description="Polar residues" evidence="1">
    <location>
        <begin position="1038"/>
        <end position="1058"/>
    </location>
</feature>
<feature type="compositionally biased region" description="Basic residues" evidence="1">
    <location>
        <begin position="891"/>
        <end position="912"/>
    </location>
</feature>
<feature type="compositionally biased region" description="Basic and acidic residues" evidence="1">
    <location>
        <begin position="505"/>
        <end position="518"/>
    </location>
</feature>
<dbReference type="EMBL" id="PGCJ01001474">
    <property type="protein sequence ID" value="PLW05214.1"/>
    <property type="molecule type" value="Genomic_DNA"/>
</dbReference>
<evidence type="ECO:0000313" key="3">
    <source>
        <dbReference type="Proteomes" id="UP000235388"/>
    </source>
</evidence>
<feature type="region of interest" description="Disordered" evidence="1">
    <location>
        <begin position="1"/>
        <end position="64"/>
    </location>
</feature>
<keyword evidence="3" id="KW-1185">Reference proteome</keyword>
<feature type="region of interest" description="Disordered" evidence="1">
    <location>
        <begin position="876"/>
        <end position="1058"/>
    </location>
</feature>
<feature type="compositionally biased region" description="Basic residues" evidence="1">
    <location>
        <begin position="992"/>
        <end position="1006"/>
    </location>
</feature>
<protein>
    <submittedName>
        <fullName evidence="2">Uncharacterized protein</fullName>
    </submittedName>
</protein>
<feature type="compositionally biased region" description="Basic and acidic residues" evidence="1">
    <location>
        <begin position="1007"/>
        <end position="1019"/>
    </location>
</feature>
<reference evidence="2 3" key="1">
    <citation type="submission" date="2017-11" db="EMBL/GenBank/DDBJ databases">
        <title>De novo assembly and phasing of dikaryotic genomes from two isolates of Puccinia coronata f. sp. avenae, the causal agent of oat crown rust.</title>
        <authorList>
            <person name="Miller M.E."/>
            <person name="Zhang Y."/>
            <person name="Omidvar V."/>
            <person name="Sperschneider J."/>
            <person name="Schwessinger B."/>
            <person name="Raley C."/>
            <person name="Palmer J.M."/>
            <person name="Garnica D."/>
            <person name="Upadhyaya N."/>
            <person name="Rathjen J."/>
            <person name="Taylor J.M."/>
            <person name="Park R.F."/>
            <person name="Dodds P.N."/>
            <person name="Hirsch C.D."/>
            <person name="Kianian S.F."/>
            <person name="Figueroa M."/>
        </authorList>
    </citation>
    <scope>NUCLEOTIDE SEQUENCE [LARGE SCALE GENOMIC DNA]</scope>
    <source>
        <strain evidence="2">12NC29</strain>
    </source>
</reference>
<feature type="compositionally biased region" description="Polar residues" evidence="1">
    <location>
        <begin position="9"/>
        <end position="31"/>
    </location>
</feature>
<proteinExistence type="predicted"/>
<feature type="compositionally biased region" description="Low complexity" evidence="1">
    <location>
        <begin position="947"/>
        <end position="959"/>
    </location>
</feature>
<dbReference type="STRING" id="200324.A0A2N5RW46"/>